<sequence length="365" mass="41285">MDRGGPSRRGGFEDGEGGSKSFRGWGKFSKPSTWGTKTKRVWKPKQPPSYAEDDRLEADDLYPVREPVQRSRRFSIDKTKPESDFDYTRREEKVSESGDEVRRKVFGVREEVSQSASVVGEERLDTSERKYGVRDRVPGLRSQVSETRGITERKKDVIKKEYKRPGRIHTEQDRQPWVKGEPRGEIPQQVFGGLRRQSSGLEGEDVGNEGPSASRDLEWGQQIDFKVYQFTPLGMRVIIRGGYDGLVYKDQMELYGRDRIEIGDVMKGWVFKIRDDDKVDVSLRAFGAAQYEADKAYLEEQLIIYGGFIPLNSKSPPQEIAAKLQLTKSGFKKAVGGLMKIGRAIETDEGVVLVEDDGTTASART</sequence>
<dbReference type="InterPro" id="IPR003029">
    <property type="entry name" value="S1_domain"/>
</dbReference>
<gene>
    <name evidence="3" type="ORF">KFL_001030140</name>
</gene>
<name>A0A1Y1HYE1_KLENI</name>
<keyword evidence="4" id="KW-1185">Reference proteome</keyword>
<dbReference type="InterPro" id="IPR014464">
    <property type="entry name" value="CvfB_fam"/>
</dbReference>
<dbReference type="Pfam" id="PF17783">
    <property type="entry name" value="WHD_CvfB"/>
    <property type="match status" value="1"/>
</dbReference>
<dbReference type="OrthoDB" id="43714at2759"/>
<dbReference type="PANTHER" id="PTHR37296">
    <property type="entry name" value="CONSERVED VIRULENCE FACTOR B"/>
    <property type="match status" value="1"/>
</dbReference>
<feature type="compositionally biased region" description="Basic and acidic residues" evidence="1">
    <location>
        <begin position="74"/>
        <end position="100"/>
    </location>
</feature>
<evidence type="ECO:0000256" key="1">
    <source>
        <dbReference type="SAM" id="MobiDB-lite"/>
    </source>
</evidence>
<evidence type="ECO:0000259" key="2">
    <source>
        <dbReference type="PROSITE" id="PS50126"/>
    </source>
</evidence>
<protein>
    <recommendedName>
        <fullName evidence="2">S1 motif domain-containing protein</fullName>
    </recommendedName>
</protein>
<dbReference type="Proteomes" id="UP000054558">
    <property type="component" value="Unassembled WGS sequence"/>
</dbReference>
<proteinExistence type="predicted"/>
<dbReference type="EMBL" id="DF237052">
    <property type="protein sequence ID" value="GAQ82189.1"/>
    <property type="molecule type" value="Genomic_DNA"/>
</dbReference>
<organism evidence="3 4">
    <name type="scientific">Klebsormidium nitens</name>
    <name type="common">Green alga</name>
    <name type="synonym">Ulothrix nitens</name>
    <dbReference type="NCBI Taxonomy" id="105231"/>
    <lineage>
        <taxon>Eukaryota</taxon>
        <taxon>Viridiplantae</taxon>
        <taxon>Streptophyta</taxon>
        <taxon>Klebsormidiophyceae</taxon>
        <taxon>Klebsormidiales</taxon>
        <taxon>Klebsormidiaceae</taxon>
        <taxon>Klebsormidium</taxon>
    </lineage>
</organism>
<evidence type="ECO:0000313" key="4">
    <source>
        <dbReference type="Proteomes" id="UP000054558"/>
    </source>
</evidence>
<dbReference type="Gene3D" id="2.40.50.140">
    <property type="entry name" value="Nucleic acid-binding proteins"/>
    <property type="match status" value="1"/>
</dbReference>
<feature type="region of interest" description="Disordered" evidence="1">
    <location>
        <begin position="1"/>
        <end position="100"/>
    </location>
</feature>
<dbReference type="PROSITE" id="PS50126">
    <property type="entry name" value="S1"/>
    <property type="match status" value="1"/>
</dbReference>
<dbReference type="PANTHER" id="PTHR37296:SF1">
    <property type="entry name" value="CONSERVED VIRULENCE FACTOR B"/>
    <property type="match status" value="1"/>
</dbReference>
<dbReference type="InterPro" id="IPR012340">
    <property type="entry name" value="NA-bd_OB-fold"/>
</dbReference>
<dbReference type="GO" id="GO:0003676">
    <property type="term" value="F:nucleic acid binding"/>
    <property type="evidence" value="ECO:0007669"/>
    <property type="project" value="InterPro"/>
</dbReference>
<dbReference type="SUPFAM" id="SSF50249">
    <property type="entry name" value="Nucleic acid-binding proteins"/>
    <property type="match status" value="1"/>
</dbReference>
<dbReference type="InterPro" id="IPR036388">
    <property type="entry name" value="WH-like_DNA-bd_sf"/>
</dbReference>
<feature type="domain" description="S1 motif" evidence="2">
    <location>
        <begin position="220"/>
        <end position="284"/>
    </location>
</feature>
<evidence type="ECO:0000313" key="3">
    <source>
        <dbReference type="EMBL" id="GAQ82189.1"/>
    </source>
</evidence>
<accession>A0A1Y1HYE1</accession>
<dbReference type="AlphaFoldDB" id="A0A1Y1HYE1"/>
<dbReference type="InterPro" id="IPR040764">
    <property type="entry name" value="CvfB_WH"/>
</dbReference>
<dbReference type="Gene3D" id="1.10.10.10">
    <property type="entry name" value="Winged helix-like DNA-binding domain superfamily/Winged helix DNA-binding domain"/>
    <property type="match status" value="1"/>
</dbReference>
<reference evidence="3 4" key="1">
    <citation type="journal article" date="2014" name="Nat. Commun.">
        <title>Klebsormidium flaccidum genome reveals primary factors for plant terrestrial adaptation.</title>
        <authorList>
            <person name="Hori K."/>
            <person name="Maruyama F."/>
            <person name="Fujisawa T."/>
            <person name="Togashi T."/>
            <person name="Yamamoto N."/>
            <person name="Seo M."/>
            <person name="Sato S."/>
            <person name="Yamada T."/>
            <person name="Mori H."/>
            <person name="Tajima N."/>
            <person name="Moriyama T."/>
            <person name="Ikeuchi M."/>
            <person name="Watanabe M."/>
            <person name="Wada H."/>
            <person name="Kobayashi K."/>
            <person name="Saito M."/>
            <person name="Masuda T."/>
            <person name="Sasaki-Sekimoto Y."/>
            <person name="Mashiguchi K."/>
            <person name="Awai K."/>
            <person name="Shimojima M."/>
            <person name="Masuda S."/>
            <person name="Iwai M."/>
            <person name="Nobusawa T."/>
            <person name="Narise T."/>
            <person name="Kondo S."/>
            <person name="Saito H."/>
            <person name="Sato R."/>
            <person name="Murakawa M."/>
            <person name="Ihara Y."/>
            <person name="Oshima-Yamada Y."/>
            <person name="Ohtaka K."/>
            <person name="Satoh M."/>
            <person name="Sonobe K."/>
            <person name="Ishii M."/>
            <person name="Ohtani R."/>
            <person name="Kanamori-Sato M."/>
            <person name="Honoki R."/>
            <person name="Miyazaki D."/>
            <person name="Mochizuki H."/>
            <person name="Umetsu J."/>
            <person name="Higashi K."/>
            <person name="Shibata D."/>
            <person name="Kamiya Y."/>
            <person name="Sato N."/>
            <person name="Nakamura Y."/>
            <person name="Tabata S."/>
            <person name="Ida S."/>
            <person name="Kurokawa K."/>
            <person name="Ohta H."/>
        </authorList>
    </citation>
    <scope>NUCLEOTIDE SEQUENCE [LARGE SCALE GENOMIC DNA]</scope>
    <source>
        <strain evidence="3 4">NIES-2285</strain>
    </source>
</reference>